<keyword evidence="1" id="KW-0472">Membrane</keyword>
<gene>
    <name evidence="3" type="ORF">CKN69_11145</name>
</gene>
<dbReference type="Pfam" id="PF10531">
    <property type="entry name" value="SLBB"/>
    <property type="match status" value="1"/>
</dbReference>
<evidence type="ECO:0000259" key="2">
    <source>
        <dbReference type="SMART" id="SM00278"/>
    </source>
</evidence>
<comment type="caution">
    <text evidence="3">The sequence shown here is derived from an EMBL/GenBank/DDBJ whole genome shotgun (WGS) entry which is preliminary data.</text>
</comment>
<evidence type="ECO:0000256" key="1">
    <source>
        <dbReference type="SAM" id="Phobius"/>
    </source>
</evidence>
<sequence length="227" mass="24978">MNDLKEWLQKNRVFLTVLISSLAIVLIVCTIIVLLLATPSSESRVTESLEEAVSKEELKSKKEDPAKKNLASPEKAVIDIKGAVKNPGVYGVTSDMRLIDAINLAGGFNEEADQSQMNLALRLTDQLMIYVPKEGEELTMEQRLKESAKSSGEMNEEGGNNETKVNLNTASSTELQTLAGVGAKKAEDIVRYREENGSFQQIEELKKVSGIGEKTYEALKDQLTVDE</sequence>
<proteinExistence type="predicted"/>
<organism evidence="3 4">
    <name type="scientific">Carnobacterium divergens</name>
    <name type="common">Lactobacillus divergens</name>
    <dbReference type="NCBI Taxonomy" id="2748"/>
    <lineage>
        <taxon>Bacteria</taxon>
        <taxon>Bacillati</taxon>
        <taxon>Bacillota</taxon>
        <taxon>Bacilli</taxon>
        <taxon>Lactobacillales</taxon>
        <taxon>Carnobacteriaceae</taxon>
        <taxon>Carnobacterium</taxon>
    </lineage>
</organism>
<dbReference type="SMART" id="SM00278">
    <property type="entry name" value="HhH1"/>
    <property type="match status" value="2"/>
</dbReference>
<dbReference type="Pfam" id="PF12836">
    <property type="entry name" value="HHH_3"/>
    <property type="match status" value="1"/>
</dbReference>
<dbReference type="AlphaFoldDB" id="A0A7Z8CXI4"/>
<reference evidence="3 4" key="1">
    <citation type="journal article" date="2018" name="Int. J. Food Microbiol.">
        <title>Growth of Carnobacterium spp. isolated from chilled vacuum-packaged meat under relevant acidic conditions.</title>
        <authorList>
            <person name="Zhang P."/>
            <person name="Badoni M."/>
            <person name="Ganzle M."/>
            <person name="Yang X."/>
        </authorList>
    </citation>
    <scope>NUCLEOTIDE SEQUENCE [LARGE SCALE GENOMIC DNA]</scope>
    <source>
        <strain evidence="3 4">B2</strain>
    </source>
</reference>
<dbReference type="PANTHER" id="PTHR21180">
    <property type="entry name" value="ENDONUCLEASE/EXONUCLEASE/PHOSPHATASE FAMILY DOMAIN-CONTAINING PROTEIN 1"/>
    <property type="match status" value="1"/>
</dbReference>
<name>A0A7Z8CXI4_CARDV</name>
<dbReference type="Proteomes" id="UP000297938">
    <property type="component" value="Unassembled WGS sequence"/>
</dbReference>
<evidence type="ECO:0000313" key="3">
    <source>
        <dbReference type="EMBL" id="TFJ25161.1"/>
    </source>
</evidence>
<protein>
    <recommendedName>
        <fullName evidence="2">Helix-hairpin-helix DNA-binding motif class 1 domain-containing protein</fullName>
    </recommendedName>
</protein>
<dbReference type="InterPro" id="IPR019554">
    <property type="entry name" value="Soluble_ligand-bd"/>
</dbReference>
<dbReference type="InterPro" id="IPR003583">
    <property type="entry name" value="Hlx-hairpin-Hlx_DNA-bd_motif"/>
</dbReference>
<feature type="domain" description="Helix-hairpin-helix DNA-binding motif class 1" evidence="2">
    <location>
        <begin position="203"/>
        <end position="222"/>
    </location>
</feature>
<feature type="transmembrane region" description="Helical" evidence="1">
    <location>
        <begin position="12"/>
        <end position="37"/>
    </location>
</feature>
<dbReference type="GO" id="GO:0006281">
    <property type="term" value="P:DNA repair"/>
    <property type="evidence" value="ECO:0007669"/>
    <property type="project" value="InterPro"/>
</dbReference>
<dbReference type="InterPro" id="IPR010994">
    <property type="entry name" value="RuvA_2-like"/>
</dbReference>
<dbReference type="GO" id="GO:0015628">
    <property type="term" value="P:protein secretion by the type II secretion system"/>
    <property type="evidence" value="ECO:0007669"/>
    <property type="project" value="TreeGrafter"/>
</dbReference>
<dbReference type="GO" id="GO:0015627">
    <property type="term" value="C:type II protein secretion system complex"/>
    <property type="evidence" value="ECO:0007669"/>
    <property type="project" value="TreeGrafter"/>
</dbReference>
<accession>A0A7Z8CXI4</accession>
<dbReference type="RefSeq" id="WP_135026419.1">
    <property type="nucleotide sequence ID" value="NZ_JBFUWK010000004.1"/>
</dbReference>
<feature type="domain" description="Helix-hairpin-helix DNA-binding motif class 1" evidence="2">
    <location>
        <begin position="173"/>
        <end position="192"/>
    </location>
</feature>
<dbReference type="InterPro" id="IPR004509">
    <property type="entry name" value="Competence_ComEA_HhH"/>
</dbReference>
<dbReference type="EMBL" id="NRPP01000017">
    <property type="protein sequence ID" value="TFJ25161.1"/>
    <property type="molecule type" value="Genomic_DNA"/>
</dbReference>
<evidence type="ECO:0000313" key="4">
    <source>
        <dbReference type="Proteomes" id="UP000297938"/>
    </source>
</evidence>
<dbReference type="InterPro" id="IPR051675">
    <property type="entry name" value="Endo/Exo/Phosphatase_dom_1"/>
</dbReference>
<dbReference type="NCBIfam" id="TIGR00426">
    <property type="entry name" value="competence protein ComEA helix-hairpin-helix repeat region"/>
    <property type="match status" value="1"/>
</dbReference>
<keyword evidence="1" id="KW-1133">Transmembrane helix</keyword>
<dbReference type="Gene3D" id="1.10.150.310">
    <property type="entry name" value="Tex RuvX-like domain-like"/>
    <property type="match status" value="1"/>
</dbReference>
<dbReference type="Gene3D" id="3.10.560.10">
    <property type="entry name" value="Outer membrane lipoprotein wza domain like"/>
    <property type="match status" value="1"/>
</dbReference>
<dbReference type="PANTHER" id="PTHR21180:SF32">
    <property type="entry name" value="ENDONUCLEASE_EXONUCLEASE_PHOSPHATASE FAMILY DOMAIN-CONTAINING PROTEIN 1"/>
    <property type="match status" value="1"/>
</dbReference>
<dbReference type="GO" id="GO:0003677">
    <property type="term" value="F:DNA binding"/>
    <property type="evidence" value="ECO:0007669"/>
    <property type="project" value="InterPro"/>
</dbReference>
<dbReference type="SUPFAM" id="SSF47781">
    <property type="entry name" value="RuvA domain 2-like"/>
    <property type="match status" value="1"/>
</dbReference>
<keyword evidence="1" id="KW-0812">Transmembrane</keyword>